<name>A0A4C1YA39_EUMVA</name>
<comment type="caution">
    <text evidence="1">The sequence shown here is derived from an EMBL/GenBank/DDBJ whole genome shotgun (WGS) entry which is preliminary data.</text>
</comment>
<dbReference type="Proteomes" id="UP000299102">
    <property type="component" value="Unassembled WGS sequence"/>
</dbReference>
<evidence type="ECO:0000313" key="2">
    <source>
        <dbReference type="Proteomes" id="UP000299102"/>
    </source>
</evidence>
<reference evidence="1 2" key="1">
    <citation type="journal article" date="2019" name="Commun. Biol.">
        <title>The bagworm genome reveals a unique fibroin gene that provides high tensile strength.</title>
        <authorList>
            <person name="Kono N."/>
            <person name="Nakamura H."/>
            <person name="Ohtoshi R."/>
            <person name="Tomita M."/>
            <person name="Numata K."/>
            <person name="Arakawa K."/>
        </authorList>
    </citation>
    <scope>NUCLEOTIDE SEQUENCE [LARGE SCALE GENOMIC DNA]</scope>
</reference>
<protein>
    <submittedName>
        <fullName evidence="1">Uncharacterized protein</fullName>
    </submittedName>
</protein>
<organism evidence="1 2">
    <name type="scientific">Eumeta variegata</name>
    <name type="common">Bagworm moth</name>
    <name type="synonym">Eumeta japonica</name>
    <dbReference type="NCBI Taxonomy" id="151549"/>
    <lineage>
        <taxon>Eukaryota</taxon>
        <taxon>Metazoa</taxon>
        <taxon>Ecdysozoa</taxon>
        <taxon>Arthropoda</taxon>
        <taxon>Hexapoda</taxon>
        <taxon>Insecta</taxon>
        <taxon>Pterygota</taxon>
        <taxon>Neoptera</taxon>
        <taxon>Endopterygota</taxon>
        <taxon>Lepidoptera</taxon>
        <taxon>Glossata</taxon>
        <taxon>Ditrysia</taxon>
        <taxon>Tineoidea</taxon>
        <taxon>Psychidae</taxon>
        <taxon>Oiketicinae</taxon>
        <taxon>Eumeta</taxon>
    </lineage>
</organism>
<proteinExistence type="predicted"/>
<evidence type="ECO:0000313" key="1">
    <source>
        <dbReference type="EMBL" id="GBP73221.1"/>
    </source>
</evidence>
<sequence>MLEESLHPIVIIEISCDGALCNARTNAFNHHLKFDARRRSRGTLGISETSSIMIIDAIRRFNWTPKRSKQRRVRSLVYCRGSDAVWNSLGILNARSHRRAAVLRMALQSASWRLSRCADAVSGR</sequence>
<dbReference type="EMBL" id="BGZK01001166">
    <property type="protein sequence ID" value="GBP73221.1"/>
    <property type="molecule type" value="Genomic_DNA"/>
</dbReference>
<accession>A0A4C1YA39</accession>
<keyword evidence="2" id="KW-1185">Reference proteome</keyword>
<dbReference type="AlphaFoldDB" id="A0A4C1YA39"/>
<gene>
    <name evidence="1" type="ORF">EVAR_100576_1</name>
</gene>